<accession>A0A392VJK8</accession>
<proteinExistence type="predicted"/>
<dbReference type="AlphaFoldDB" id="A0A392VJK8"/>
<evidence type="ECO:0000313" key="2">
    <source>
        <dbReference type="Proteomes" id="UP000265520"/>
    </source>
</evidence>
<dbReference type="EMBL" id="LXQA011170564">
    <property type="protein sequence ID" value="MCI87612.1"/>
    <property type="molecule type" value="Genomic_DNA"/>
</dbReference>
<feature type="non-terminal residue" evidence="1">
    <location>
        <position position="41"/>
    </location>
</feature>
<name>A0A392VJK8_9FABA</name>
<sequence length="41" mass="4663">MRNDLFVFPSDVVAEGEALKAKFVDVVDRLTKIVQEKIEGR</sequence>
<keyword evidence="2" id="KW-1185">Reference proteome</keyword>
<comment type="caution">
    <text evidence="1">The sequence shown here is derived from an EMBL/GenBank/DDBJ whole genome shotgun (WGS) entry which is preliminary data.</text>
</comment>
<evidence type="ECO:0000313" key="1">
    <source>
        <dbReference type="EMBL" id="MCI87612.1"/>
    </source>
</evidence>
<protein>
    <submittedName>
        <fullName evidence="1">Uncharacterized protein</fullName>
    </submittedName>
</protein>
<organism evidence="1 2">
    <name type="scientific">Trifolium medium</name>
    <dbReference type="NCBI Taxonomy" id="97028"/>
    <lineage>
        <taxon>Eukaryota</taxon>
        <taxon>Viridiplantae</taxon>
        <taxon>Streptophyta</taxon>
        <taxon>Embryophyta</taxon>
        <taxon>Tracheophyta</taxon>
        <taxon>Spermatophyta</taxon>
        <taxon>Magnoliopsida</taxon>
        <taxon>eudicotyledons</taxon>
        <taxon>Gunneridae</taxon>
        <taxon>Pentapetalae</taxon>
        <taxon>rosids</taxon>
        <taxon>fabids</taxon>
        <taxon>Fabales</taxon>
        <taxon>Fabaceae</taxon>
        <taxon>Papilionoideae</taxon>
        <taxon>50 kb inversion clade</taxon>
        <taxon>NPAAA clade</taxon>
        <taxon>Hologalegina</taxon>
        <taxon>IRL clade</taxon>
        <taxon>Trifolieae</taxon>
        <taxon>Trifolium</taxon>
    </lineage>
</organism>
<reference evidence="1 2" key="1">
    <citation type="journal article" date="2018" name="Front. Plant Sci.">
        <title>Red Clover (Trifolium pratense) and Zigzag Clover (T. medium) - A Picture of Genomic Similarities and Differences.</title>
        <authorList>
            <person name="Dluhosova J."/>
            <person name="Istvanek J."/>
            <person name="Nedelnik J."/>
            <person name="Repkova J."/>
        </authorList>
    </citation>
    <scope>NUCLEOTIDE SEQUENCE [LARGE SCALE GENOMIC DNA]</scope>
    <source>
        <strain evidence="2">cv. 10/8</strain>
        <tissue evidence="1">Leaf</tissue>
    </source>
</reference>
<dbReference type="Proteomes" id="UP000265520">
    <property type="component" value="Unassembled WGS sequence"/>
</dbReference>